<proteinExistence type="predicted"/>
<organism evidence="2 3">
    <name type="scientific">Pleurodeles waltl</name>
    <name type="common">Iberian ribbed newt</name>
    <dbReference type="NCBI Taxonomy" id="8319"/>
    <lineage>
        <taxon>Eukaryota</taxon>
        <taxon>Metazoa</taxon>
        <taxon>Chordata</taxon>
        <taxon>Craniata</taxon>
        <taxon>Vertebrata</taxon>
        <taxon>Euteleostomi</taxon>
        <taxon>Amphibia</taxon>
        <taxon>Batrachia</taxon>
        <taxon>Caudata</taxon>
        <taxon>Salamandroidea</taxon>
        <taxon>Salamandridae</taxon>
        <taxon>Pleurodelinae</taxon>
        <taxon>Pleurodeles</taxon>
    </lineage>
</organism>
<feature type="compositionally biased region" description="Pro residues" evidence="1">
    <location>
        <begin position="76"/>
        <end position="86"/>
    </location>
</feature>
<dbReference type="EMBL" id="JANPWB010000009">
    <property type="protein sequence ID" value="KAJ1154897.1"/>
    <property type="molecule type" value="Genomic_DNA"/>
</dbReference>
<protein>
    <submittedName>
        <fullName evidence="2">Uncharacterized protein</fullName>
    </submittedName>
</protein>
<evidence type="ECO:0000256" key="1">
    <source>
        <dbReference type="SAM" id="MobiDB-lite"/>
    </source>
</evidence>
<feature type="region of interest" description="Disordered" evidence="1">
    <location>
        <begin position="16"/>
        <end position="98"/>
    </location>
</feature>
<name>A0AAV7RSZ7_PLEWA</name>
<feature type="region of interest" description="Disordered" evidence="1">
    <location>
        <begin position="110"/>
        <end position="135"/>
    </location>
</feature>
<reference evidence="2" key="1">
    <citation type="journal article" date="2022" name="bioRxiv">
        <title>Sequencing and chromosome-scale assembly of the giantPleurodeles waltlgenome.</title>
        <authorList>
            <person name="Brown T."/>
            <person name="Elewa A."/>
            <person name="Iarovenko S."/>
            <person name="Subramanian E."/>
            <person name="Araus A.J."/>
            <person name="Petzold A."/>
            <person name="Susuki M."/>
            <person name="Suzuki K.-i.T."/>
            <person name="Hayashi T."/>
            <person name="Toyoda A."/>
            <person name="Oliveira C."/>
            <person name="Osipova E."/>
            <person name="Leigh N.D."/>
            <person name="Simon A."/>
            <person name="Yun M.H."/>
        </authorList>
    </citation>
    <scope>NUCLEOTIDE SEQUENCE</scope>
    <source>
        <strain evidence="2">20211129_DDA</strain>
        <tissue evidence="2">Liver</tissue>
    </source>
</reference>
<feature type="compositionally biased region" description="Basic and acidic residues" evidence="1">
    <location>
        <begin position="23"/>
        <end position="32"/>
    </location>
</feature>
<dbReference type="Proteomes" id="UP001066276">
    <property type="component" value="Chromosome 5"/>
</dbReference>
<evidence type="ECO:0000313" key="2">
    <source>
        <dbReference type="EMBL" id="KAJ1154897.1"/>
    </source>
</evidence>
<keyword evidence="3" id="KW-1185">Reference proteome</keyword>
<accession>A0AAV7RSZ7</accession>
<sequence>MRSCYSAVSLHLGLLKQAGAPSRPKESNREVRAGQPKSNVDRNLQLSHSHGSPQHVLVCHSMPRDHWGARRAPHLHSPPGPPPAPQPQEASSTTHRSSMLLNDHCWPCARSAKSHPRWPQLAQPETRLHLTRSQN</sequence>
<comment type="caution">
    <text evidence="2">The sequence shown here is derived from an EMBL/GenBank/DDBJ whole genome shotgun (WGS) entry which is preliminary data.</text>
</comment>
<gene>
    <name evidence="2" type="ORF">NDU88_007640</name>
</gene>
<evidence type="ECO:0000313" key="3">
    <source>
        <dbReference type="Proteomes" id="UP001066276"/>
    </source>
</evidence>
<dbReference type="AlphaFoldDB" id="A0AAV7RSZ7"/>
<feature type="compositionally biased region" description="Polar residues" evidence="1">
    <location>
        <begin position="36"/>
        <end position="52"/>
    </location>
</feature>